<organism evidence="2 3">
    <name type="scientific">Stigmatella ashevillensis</name>
    <dbReference type="NCBI Taxonomy" id="2995309"/>
    <lineage>
        <taxon>Bacteria</taxon>
        <taxon>Pseudomonadati</taxon>
        <taxon>Myxococcota</taxon>
        <taxon>Myxococcia</taxon>
        <taxon>Myxococcales</taxon>
        <taxon>Cystobacterineae</taxon>
        <taxon>Archangiaceae</taxon>
        <taxon>Stigmatella</taxon>
    </lineage>
</organism>
<dbReference type="InterPro" id="IPR021655">
    <property type="entry name" value="Put_metal-bd"/>
</dbReference>
<comment type="caution">
    <text evidence="2">The sequence shown here is derived from an EMBL/GenBank/DDBJ whole genome shotgun (WGS) entry which is preliminary data.</text>
</comment>
<reference evidence="2 3" key="1">
    <citation type="submission" date="2022-11" db="EMBL/GenBank/DDBJ databases">
        <title>Minimal conservation of predation-associated metabolite biosynthetic gene clusters underscores biosynthetic potential of Myxococcota including descriptions for ten novel species: Archangium lansinium sp. nov., Myxococcus landrumus sp. nov., Nannocystis bai.</title>
        <authorList>
            <person name="Ahearne A."/>
            <person name="Stevens C."/>
            <person name="Dowd S."/>
        </authorList>
    </citation>
    <scope>NUCLEOTIDE SEQUENCE [LARGE SCALE GENOMIC DNA]</scope>
    <source>
        <strain evidence="2 3">NCWAL01</strain>
    </source>
</reference>
<feature type="region of interest" description="Disordered" evidence="1">
    <location>
        <begin position="258"/>
        <end position="292"/>
    </location>
</feature>
<evidence type="ECO:0000313" key="2">
    <source>
        <dbReference type="EMBL" id="MDC0713558.1"/>
    </source>
</evidence>
<dbReference type="RefSeq" id="WP_272143891.1">
    <property type="nucleotide sequence ID" value="NZ_JAQNDM010000002.1"/>
</dbReference>
<evidence type="ECO:0000256" key="1">
    <source>
        <dbReference type="SAM" id="MobiDB-lite"/>
    </source>
</evidence>
<dbReference type="EMBL" id="JAQNDM010000002">
    <property type="protein sequence ID" value="MDC0713558.1"/>
    <property type="molecule type" value="Genomic_DNA"/>
</dbReference>
<dbReference type="Pfam" id="PF11617">
    <property type="entry name" value="Cu-binding_MopE"/>
    <property type="match status" value="3"/>
</dbReference>
<keyword evidence="3" id="KW-1185">Reference proteome</keyword>
<proteinExistence type="predicted"/>
<accession>A0ABT5DIV7</accession>
<evidence type="ECO:0000313" key="3">
    <source>
        <dbReference type="Proteomes" id="UP001221838"/>
    </source>
</evidence>
<sequence length="634" mass="67828">MTVAYTFRTQCLVVSAQDGDNGEPERQRLTSSLKQLQTGSAEAVVAVFRKASWSRTLRITATAYGNSSCEGSVLAKKESTVNLPETQIVEHRIDLAAPDEDEDGYIPADQGGADCNDTDPAFHPGVQEVCDGKDNNCDGNSDEGVGPNWYPDADGDTFGDMKATPFASCAQPASQGTTQYVLDNSDCLDSNKNVFPRKDVNETQCDEVDDDCDGIVDDGFAQKGKACSDPCPEGKFVCNDNHDGLACSGAPPKEPYYTDADGDGTGDGRSASAGVKCPKDPYPPKTVSNKDDCDDQDPYNAGGNFEVCDAQDNNCNSAVDEDDACMGKGWKALTDSALTGRNWKTVALAQNGWVWVAGDGGKLAVRKTTNASFSSLDGQCDNHDWTAAWARSDGAVFLSGGMGRVAWHDGTNCHDKTFLGHTFPPESIVGRFDGNTTRLYAVNKGGLLFTWTPGTSANQLFDLGGPSYFSIHTHPESAQLLLVGGTNEYDASNSTPLISGHPGTGGEPQLINHTFTGVPPQYRGYLLAVWMASPTLAYAVGNKGIVLKWNGNKDWSYVNLPIDSPVVDYTSVVALDQYSIYITDTEGRIRLLKPSGWAPAPLYDGAHALRDIAAMSMNDIWAVGDNGLVVHFAE</sequence>
<name>A0ABT5DIV7_9BACT</name>
<protein>
    <submittedName>
        <fullName evidence="2">Metal-binding motif-containing protein</fullName>
    </submittedName>
</protein>
<dbReference type="Proteomes" id="UP001221838">
    <property type="component" value="Unassembled WGS sequence"/>
</dbReference>
<gene>
    <name evidence="2" type="ORF">POL68_34150</name>
</gene>